<evidence type="ECO:0000256" key="1">
    <source>
        <dbReference type="ARBA" id="ARBA00006173"/>
    </source>
</evidence>
<gene>
    <name evidence="10" type="ORF">AsFPU1_1398</name>
</gene>
<feature type="binding site" evidence="5 7">
    <location>
        <position position="105"/>
    </location>
    <ligand>
        <name>Zn(2+)</name>
        <dbReference type="ChEBI" id="CHEBI:29105"/>
    </ligand>
</feature>
<feature type="active site" description="Proton donor/acceptor" evidence="6">
    <location>
        <position position="164"/>
    </location>
</feature>
<evidence type="ECO:0000313" key="11">
    <source>
        <dbReference type="Proteomes" id="UP000287247"/>
    </source>
</evidence>
<dbReference type="Gene3D" id="3.40.630.10">
    <property type="entry name" value="Zn peptidases"/>
    <property type="match status" value="1"/>
</dbReference>
<dbReference type="SUPFAM" id="SSF53187">
    <property type="entry name" value="Zn-dependent exopeptidases"/>
    <property type="match status" value="1"/>
</dbReference>
<feature type="binding site" evidence="5">
    <location>
        <begin position="65"/>
        <end position="66"/>
    </location>
    <ligand>
        <name>substrate</name>
    </ligand>
</feature>
<accession>A0A401IFC3</accession>
<feature type="binding site" evidence="5">
    <location>
        <position position="273"/>
    </location>
    <ligand>
        <name>substrate</name>
    </ligand>
</feature>
<feature type="binding site" evidence="5 7">
    <location>
        <position position="19"/>
    </location>
    <ligand>
        <name>Zn(2+)</name>
        <dbReference type="ChEBI" id="CHEBI:29105"/>
    </ligand>
</feature>
<dbReference type="Pfam" id="PF24827">
    <property type="entry name" value="AstE_AspA_cat"/>
    <property type="match status" value="1"/>
</dbReference>
<dbReference type="GO" id="GO:0016788">
    <property type="term" value="F:hydrolase activity, acting on ester bonds"/>
    <property type="evidence" value="ECO:0007669"/>
    <property type="project" value="InterPro"/>
</dbReference>
<evidence type="ECO:0000259" key="8">
    <source>
        <dbReference type="Pfam" id="PF04952"/>
    </source>
</evidence>
<dbReference type="GO" id="GO:0019807">
    <property type="term" value="F:aspartoacylase activity"/>
    <property type="evidence" value="ECO:0007669"/>
    <property type="project" value="UniProtKB-UniRule"/>
</dbReference>
<evidence type="ECO:0000256" key="6">
    <source>
        <dbReference type="PIRSR" id="PIRSR018001-1"/>
    </source>
</evidence>
<dbReference type="InterPro" id="IPR016708">
    <property type="entry name" value="Aspartoacylase"/>
</dbReference>
<keyword evidence="11" id="KW-1185">Reference proteome</keyword>
<dbReference type="HAMAP" id="MF_00704">
    <property type="entry name" value="Aspartoacylase"/>
    <property type="match status" value="1"/>
</dbReference>
<comment type="catalytic activity">
    <reaction evidence="5">
        <text>an N-acyl-L-aspartate + H2O = a carboxylate + L-aspartate</text>
        <dbReference type="Rhea" id="RHEA:10872"/>
        <dbReference type="ChEBI" id="CHEBI:15377"/>
        <dbReference type="ChEBI" id="CHEBI:29067"/>
        <dbReference type="ChEBI" id="CHEBI:29991"/>
        <dbReference type="ChEBI" id="CHEBI:58497"/>
        <dbReference type="EC" id="3.5.1.15"/>
    </reaction>
</comment>
<dbReference type="InterPro" id="IPR050178">
    <property type="entry name" value="AspA/AstE_fam"/>
</dbReference>
<proteinExistence type="inferred from homology"/>
<protein>
    <recommendedName>
        <fullName evidence="5">Probable aspartoacylase</fullName>
        <ecNumber evidence="5">3.5.1.15</ecNumber>
    </recommendedName>
</protein>
<sequence length="290" mass="33061">MSKQQIKKVAIVGGTHGNELTGIYLIKKFTKIPNFIQRSNFDTLTLLGNLKAIKLVTRYVDIDLNRCFRSQDLQNPNLNNYEQIRAKEIAQKIHQEQVDFIIDLHSTTSDMGLTIILNSNHPFLLKLATHLTLINPLVKVLQYAAIPQNPPYLRNLCPLGLAIEVGAIPQGVLKAELFHQTEILISNILDYIELYNRQKIPNTPNNCTVYRQIGIMDYPRDNYEEIQAMIAPEVIDYEPLHPGSPMFLHFDGKISVYEGDSIIYPVFIGEAAYIEKKIAMSLTLKHQVNY</sequence>
<organism evidence="10 11">
    <name type="scientific">Aphanothece sacrum FPU1</name>
    <dbReference type="NCBI Taxonomy" id="1920663"/>
    <lineage>
        <taxon>Bacteria</taxon>
        <taxon>Bacillati</taxon>
        <taxon>Cyanobacteriota</taxon>
        <taxon>Cyanophyceae</taxon>
        <taxon>Oscillatoriophycideae</taxon>
        <taxon>Chroococcales</taxon>
        <taxon>Aphanothecaceae</taxon>
        <taxon>Aphanothece</taxon>
    </lineage>
</organism>
<dbReference type="GO" id="GO:0005829">
    <property type="term" value="C:cytosol"/>
    <property type="evidence" value="ECO:0007669"/>
    <property type="project" value="TreeGrafter"/>
</dbReference>
<dbReference type="Gene3D" id="2.20.25.160">
    <property type="match status" value="1"/>
</dbReference>
<dbReference type="PANTHER" id="PTHR15162">
    <property type="entry name" value="ASPARTOACYLASE"/>
    <property type="match status" value="1"/>
</dbReference>
<dbReference type="EMBL" id="BDQK01000005">
    <property type="protein sequence ID" value="GBF79997.1"/>
    <property type="molecule type" value="Genomic_DNA"/>
</dbReference>
<keyword evidence="3 5" id="KW-0378">Hydrolase</keyword>
<dbReference type="NCBIfam" id="NF002601">
    <property type="entry name" value="PRK02259.1"/>
    <property type="match status" value="1"/>
</dbReference>
<reference evidence="11" key="1">
    <citation type="submission" date="2017-05" db="EMBL/GenBank/DDBJ databases">
        <title>Physiological properties and genetic analysis related to exopolysaccharide production of fresh-water unicellular cyanobacterium Aphanothece sacrum, Suizenji Nori, that has been cultured as a food source in Japan.</title>
        <authorList>
            <person name="Kanesaki Y."/>
            <person name="Yoshikawa S."/>
            <person name="Ohki K."/>
        </authorList>
    </citation>
    <scope>NUCLEOTIDE SEQUENCE [LARGE SCALE GENOMIC DNA]</scope>
    <source>
        <strain evidence="11">FPU1</strain>
    </source>
</reference>
<dbReference type="CDD" id="cd06909">
    <property type="entry name" value="M14_ASPA"/>
    <property type="match status" value="1"/>
</dbReference>
<comment type="similarity">
    <text evidence="1 5">Belongs to the AspA/AstE family. Aspartoacylase subfamily.</text>
</comment>
<feature type="binding site" evidence="5">
    <location>
        <position position="58"/>
    </location>
    <ligand>
        <name>substrate</name>
    </ligand>
</feature>
<evidence type="ECO:0000256" key="3">
    <source>
        <dbReference type="ARBA" id="ARBA00022801"/>
    </source>
</evidence>
<comment type="caution">
    <text evidence="10">The sequence shown here is derived from an EMBL/GenBank/DDBJ whole genome shotgun (WGS) entry which is preliminary data.</text>
</comment>
<evidence type="ECO:0000259" key="9">
    <source>
        <dbReference type="Pfam" id="PF24827"/>
    </source>
</evidence>
<dbReference type="RefSeq" id="WP_124971923.1">
    <property type="nucleotide sequence ID" value="NZ_BDQK01000005.1"/>
</dbReference>
<evidence type="ECO:0000313" key="10">
    <source>
        <dbReference type="EMBL" id="GBF79997.1"/>
    </source>
</evidence>
<keyword evidence="2 5" id="KW-0479">Metal-binding</keyword>
<feature type="domain" description="AstE/AspA barrel-sandwich hybrid" evidence="8">
    <location>
        <begin position="206"/>
        <end position="283"/>
    </location>
</feature>
<dbReference type="PIRSF" id="PIRSF018001">
    <property type="entry name" value="Aspartoacylase"/>
    <property type="match status" value="1"/>
</dbReference>
<dbReference type="Proteomes" id="UP000287247">
    <property type="component" value="Unassembled WGS sequence"/>
</dbReference>
<feature type="binding site" evidence="5">
    <location>
        <position position="164"/>
    </location>
    <ligand>
        <name>substrate</name>
    </ligand>
</feature>
<dbReference type="GO" id="GO:0008270">
    <property type="term" value="F:zinc ion binding"/>
    <property type="evidence" value="ECO:0007669"/>
    <property type="project" value="UniProtKB-UniRule"/>
</dbReference>
<dbReference type="Pfam" id="PF04952">
    <property type="entry name" value="AstE_AspA_hybrid"/>
    <property type="match status" value="1"/>
</dbReference>
<feature type="binding site" evidence="5 7">
    <location>
        <position position="16"/>
    </location>
    <ligand>
        <name>Zn(2+)</name>
        <dbReference type="ChEBI" id="CHEBI:29105"/>
    </ligand>
</feature>
<feature type="domain" description="Succinylglutamate desuccinylase/Aspartoacylase catalytic" evidence="9">
    <location>
        <begin position="6"/>
        <end position="192"/>
    </location>
</feature>
<dbReference type="PANTHER" id="PTHR15162:SF7">
    <property type="entry name" value="SUCCINYLGLUTAMATE DESUCCINYLASE"/>
    <property type="match status" value="1"/>
</dbReference>
<evidence type="ECO:0000256" key="2">
    <source>
        <dbReference type="ARBA" id="ARBA00022723"/>
    </source>
</evidence>
<dbReference type="OrthoDB" id="531770at2"/>
<dbReference type="InterPro" id="IPR055438">
    <property type="entry name" value="AstE_AspA_cat"/>
</dbReference>
<evidence type="ECO:0000256" key="7">
    <source>
        <dbReference type="PIRSR" id="PIRSR018001-3"/>
    </source>
</evidence>
<dbReference type="InterPro" id="IPR007036">
    <property type="entry name" value="Aste_AspA_hybrid_dom"/>
</dbReference>
<dbReference type="AlphaFoldDB" id="A0A401IFC3"/>
<evidence type="ECO:0000256" key="5">
    <source>
        <dbReference type="HAMAP-Rule" id="MF_00704"/>
    </source>
</evidence>
<name>A0A401IFC3_APHSA</name>
<keyword evidence="4 5" id="KW-0862">Zinc</keyword>
<comment type="cofactor">
    <cofactor evidence="5 7">
        <name>Zn(2+)</name>
        <dbReference type="ChEBI" id="CHEBI:29105"/>
    </cofactor>
    <text evidence="5 7">Binds 1 zinc ion per subunit.</text>
</comment>
<evidence type="ECO:0000256" key="4">
    <source>
        <dbReference type="ARBA" id="ARBA00022833"/>
    </source>
</evidence>
<dbReference type="EC" id="3.5.1.15" evidence="5"/>